<comment type="similarity">
    <text evidence="1">Belongs to the CutC family.</text>
</comment>
<evidence type="ECO:0000313" key="3">
    <source>
        <dbReference type="EMBL" id="ANZ67667.1"/>
    </source>
</evidence>
<name>A0A1B2J047_9LACO</name>
<evidence type="ECO:0000256" key="1">
    <source>
        <dbReference type="ARBA" id="ARBA00007768"/>
    </source>
</evidence>
<dbReference type="PANTHER" id="PTHR12598:SF0">
    <property type="entry name" value="COPPER HOMEOSTASIS PROTEIN CUTC HOMOLOG"/>
    <property type="match status" value="1"/>
</dbReference>
<dbReference type="Proteomes" id="UP000093267">
    <property type="component" value="Chromosome"/>
</dbReference>
<dbReference type="Pfam" id="PF03932">
    <property type="entry name" value="CutC"/>
    <property type="match status" value="1"/>
</dbReference>
<keyword evidence="4" id="KW-1185">Reference proteome</keyword>
<dbReference type="RefSeq" id="WP_065902925.1">
    <property type="nucleotide sequence ID" value="NZ_CP014912.1"/>
</dbReference>
<dbReference type="EMBL" id="CP014924">
    <property type="protein sequence ID" value="ANZ67667.1"/>
    <property type="molecule type" value="Genomic_DNA"/>
</dbReference>
<dbReference type="STRING" id="240427.AYR62_04335"/>
<dbReference type="Gene3D" id="3.20.20.380">
    <property type="entry name" value="Copper homeostasis (CutC) domain"/>
    <property type="match status" value="1"/>
</dbReference>
<dbReference type="PANTHER" id="PTHR12598">
    <property type="entry name" value="COPPER HOMEOSTASIS PROTEIN CUTC"/>
    <property type="match status" value="1"/>
</dbReference>
<reference evidence="3 4" key="1">
    <citation type="submission" date="2016-03" db="EMBL/GenBank/DDBJ databases">
        <title>Pediococcus and Lactobacillus from brewery environment - whole genome sequencing and assembly.</title>
        <authorList>
            <person name="Behr J."/>
            <person name="Geissler A.J."/>
            <person name="Vogel R.F."/>
        </authorList>
    </citation>
    <scope>NUCLEOTIDE SEQUENCE [LARGE SCALE GENOMIC DNA]</scope>
    <source>
        <strain evidence="3 4">TMW 1.1995</strain>
    </source>
</reference>
<evidence type="ECO:0000313" key="4">
    <source>
        <dbReference type="Proteomes" id="UP000093267"/>
    </source>
</evidence>
<dbReference type="InterPro" id="IPR005627">
    <property type="entry name" value="CutC-like"/>
</dbReference>
<dbReference type="OrthoDB" id="9815677at2"/>
<dbReference type="InterPro" id="IPR036822">
    <property type="entry name" value="CutC-like_dom_sf"/>
</dbReference>
<protein>
    <recommendedName>
        <fullName evidence="2">Copper homeostasis protein cutC homolog</fullName>
    </recommendedName>
</protein>
<sequence>MIEVPFIKNYTSLPETLTHHDHVIVADNRAAGGTTPSKGVLAEATLYVHDQDGSIGFLIKPRQGDYTYTDTELKIMEADLLEAQQLGADEVIFAATTKNHQLDNEAMANLIAAAGGMTVTLADVWGSVNAPDSQTFSQLTDSGVERVLFDIDTAEQAEWTDFVAKAKAQSLVPVPMSADRAKLDAFAQDNDLNLAVLK</sequence>
<evidence type="ECO:0000256" key="2">
    <source>
        <dbReference type="ARBA" id="ARBA00019014"/>
    </source>
</evidence>
<accession>A0A1B2J047</accession>
<dbReference type="SUPFAM" id="SSF110395">
    <property type="entry name" value="CutC-like"/>
    <property type="match status" value="1"/>
</dbReference>
<organism evidence="3 4">
    <name type="scientific">Secundilactobacillus paracollinoides</name>
    <dbReference type="NCBI Taxonomy" id="240427"/>
    <lineage>
        <taxon>Bacteria</taxon>
        <taxon>Bacillati</taxon>
        <taxon>Bacillota</taxon>
        <taxon>Bacilli</taxon>
        <taxon>Lactobacillales</taxon>
        <taxon>Lactobacillaceae</taxon>
        <taxon>Secundilactobacillus</taxon>
    </lineage>
</organism>
<dbReference type="GO" id="GO:0005507">
    <property type="term" value="F:copper ion binding"/>
    <property type="evidence" value="ECO:0007669"/>
    <property type="project" value="TreeGrafter"/>
</dbReference>
<proteinExistence type="inferred from homology"/>
<dbReference type="AlphaFoldDB" id="A0A1B2J047"/>
<gene>
    <name evidence="3" type="ORF">AYR63_11375</name>
</gene>